<dbReference type="Proteomes" id="UP001152531">
    <property type="component" value="Unassembled WGS sequence"/>
</dbReference>
<gene>
    <name evidence="1" type="ORF">CLIB1444_01S01552</name>
</gene>
<dbReference type="EMBL" id="CALSDN010000001">
    <property type="protein sequence ID" value="CAH6718209.1"/>
    <property type="molecule type" value="Genomic_DNA"/>
</dbReference>
<comment type="caution">
    <text evidence="1">The sequence shown here is derived from an EMBL/GenBank/DDBJ whole genome shotgun (WGS) entry which is preliminary data.</text>
</comment>
<proteinExistence type="predicted"/>
<evidence type="ECO:0000313" key="2">
    <source>
        <dbReference type="Proteomes" id="UP001152531"/>
    </source>
</evidence>
<protein>
    <submittedName>
        <fullName evidence="1">Protein Ups2p, mitochondrial</fullName>
    </submittedName>
</protein>
<organism evidence="1 2">
    <name type="scientific">[Candida] jaroonii</name>
    <dbReference type="NCBI Taxonomy" id="467808"/>
    <lineage>
        <taxon>Eukaryota</taxon>
        <taxon>Fungi</taxon>
        <taxon>Dikarya</taxon>
        <taxon>Ascomycota</taxon>
        <taxon>Saccharomycotina</taxon>
        <taxon>Pichiomycetes</taxon>
        <taxon>Debaryomycetaceae</taxon>
        <taxon>Yamadazyma</taxon>
    </lineage>
</organism>
<reference evidence="1" key="1">
    <citation type="submission" date="2022-06" db="EMBL/GenBank/DDBJ databases">
        <authorList>
            <person name="Legras J.-L."/>
            <person name="Devillers H."/>
            <person name="Grondin C."/>
        </authorList>
    </citation>
    <scope>NUCLEOTIDE SEQUENCE</scope>
    <source>
        <strain evidence="1">CLIB 1444</strain>
    </source>
</reference>
<accession>A0ACA9Y014</accession>
<name>A0ACA9Y014_9ASCO</name>
<sequence length="216" mass="24803">MKLFESKHDFLYPWDQVTAANWQKYPNELSTHVVSVDILSRSIDKENKVLRTERLIGCKQPVPRWMTALVGGQEYSYVREISEVDLVNKTLIMKSHNLTMNHLLQVNETVIYKPDMDLPGQRTLFIQQAEITAFASFSRICDKIEDWSVERFGQNAKTGKMAFEGVLKTLGDKWEESGVFVKDVSNSLINDIHEVTEKTSEVLSEVSKLGNVFRDD</sequence>
<evidence type="ECO:0000313" key="1">
    <source>
        <dbReference type="EMBL" id="CAH6718209.1"/>
    </source>
</evidence>
<keyword evidence="2" id="KW-1185">Reference proteome</keyword>